<keyword evidence="4" id="KW-0460">Magnesium</keyword>
<comment type="caution">
    <text evidence="8">The sequence shown here is derived from an EMBL/GenBank/DDBJ whole genome shotgun (WGS) entry which is preliminary data.</text>
</comment>
<dbReference type="Proteomes" id="UP001500171">
    <property type="component" value="Unassembled WGS sequence"/>
</dbReference>
<dbReference type="Pfam" id="PF00480">
    <property type="entry name" value="ROK"/>
    <property type="match status" value="1"/>
</dbReference>
<evidence type="ECO:0000256" key="5">
    <source>
        <dbReference type="ARBA" id="ARBA00023277"/>
    </source>
</evidence>
<evidence type="ECO:0000256" key="6">
    <source>
        <dbReference type="ARBA" id="ARBA00038887"/>
    </source>
</evidence>
<dbReference type="PANTHER" id="PTHR42742">
    <property type="entry name" value="TRANSCRIPTIONAL REPRESSOR MPRA"/>
    <property type="match status" value="1"/>
</dbReference>
<evidence type="ECO:0000256" key="2">
    <source>
        <dbReference type="ARBA" id="ARBA00022723"/>
    </source>
</evidence>
<dbReference type="PANTHER" id="PTHR42742:SF3">
    <property type="entry name" value="FRUCTOKINASE"/>
    <property type="match status" value="1"/>
</dbReference>
<sequence length="286" mass="31263">MLGSIEAGGTKFVCAVSDLALNIVDKVTIDTQTPDITLKQVLQFFAKHSIKSMGIGCFGPIDINPHSNTYGYITATPKAGWQHFNFVKTIQDHIDVPIAFNTDVNVAAYGEFKLGAAKQTNNSIYLTIGTGIGGGVIIDKKIITGRHHPEMGHIFIKRAVGDDFVGNCPFHHDCLEGLASGPAIEKRWNTKPVHIDDNHQAWQFESYYLAQAIVNYTLTFAPDIIILGGGIMHKPHLLSKIKSTCLTLLNGYFPIDDIEHYLSLPKLGDNAGIMGGLLLAKDLLHK</sequence>
<evidence type="ECO:0000256" key="4">
    <source>
        <dbReference type="ARBA" id="ARBA00022842"/>
    </source>
</evidence>
<keyword evidence="3" id="KW-0862">Zinc</keyword>
<organism evidence="8 9">
    <name type="scientific">Orbus sasakiae</name>
    <dbReference type="NCBI Taxonomy" id="1078475"/>
    <lineage>
        <taxon>Bacteria</taxon>
        <taxon>Pseudomonadati</taxon>
        <taxon>Pseudomonadota</taxon>
        <taxon>Gammaproteobacteria</taxon>
        <taxon>Orbales</taxon>
        <taxon>Orbaceae</taxon>
        <taxon>Orbus</taxon>
    </lineage>
</organism>
<comment type="cofactor">
    <cofactor evidence="1">
        <name>Mg(2+)</name>
        <dbReference type="ChEBI" id="CHEBI:18420"/>
    </cofactor>
</comment>
<dbReference type="InterPro" id="IPR051804">
    <property type="entry name" value="Carb_Metab_Reg_Kinase/Isom"/>
</dbReference>
<dbReference type="InterPro" id="IPR000600">
    <property type="entry name" value="ROK"/>
</dbReference>
<keyword evidence="2" id="KW-0479">Metal-binding</keyword>
<keyword evidence="9" id="KW-1185">Reference proteome</keyword>
<gene>
    <name evidence="8" type="ORF">GCM10023211_05790</name>
</gene>
<dbReference type="InterPro" id="IPR043129">
    <property type="entry name" value="ATPase_NBD"/>
</dbReference>
<reference evidence="9" key="1">
    <citation type="journal article" date="2019" name="Int. J. Syst. Evol. Microbiol.">
        <title>The Global Catalogue of Microorganisms (GCM) 10K type strain sequencing project: providing services to taxonomists for standard genome sequencing and annotation.</title>
        <authorList>
            <consortium name="The Broad Institute Genomics Platform"/>
            <consortium name="The Broad Institute Genome Sequencing Center for Infectious Disease"/>
            <person name="Wu L."/>
            <person name="Ma J."/>
        </authorList>
    </citation>
    <scope>NUCLEOTIDE SEQUENCE [LARGE SCALE GENOMIC DNA]</scope>
    <source>
        <strain evidence="9">JCM 18050</strain>
    </source>
</reference>
<dbReference type="EC" id="2.7.1.4" evidence="6"/>
<proteinExistence type="predicted"/>
<name>A0ABP9N640_9GAMM</name>
<dbReference type="Gene3D" id="3.30.420.40">
    <property type="match status" value="2"/>
</dbReference>
<dbReference type="PROSITE" id="PS01125">
    <property type="entry name" value="ROK"/>
    <property type="match status" value="1"/>
</dbReference>
<protein>
    <recommendedName>
        <fullName evidence="6">fructokinase</fullName>
        <ecNumber evidence="6">2.7.1.4</ecNumber>
    </recommendedName>
</protein>
<comment type="catalytic activity">
    <reaction evidence="7">
        <text>D-fructose + ATP = D-fructose 6-phosphate + ADP + H(+)</text>
        <dbReference type="Rhea" id="RHEA:16125"/>
        <dbReference type="ChEBI" id="CHEBI:15378"/>
        <dbReference type="ChEBI" id="CHEBI:30616"/>
        <dbReference type="ChEBI" id="CHEBI:37721"/>
        <dbReference type="ChEBI" id="CHEBI:61527"/>
        <dbReference type="ChEBI" id="CHEBI:456216"/>
        <dbReference type="EC" id="2.7.1.4"/>
    </reaction>
</comment>
<dbReference type="InterPro" id="IPR049874">
    <property type="entry name" value="ROK_cs"/>
</dbReference>
<dbReference type="CDD" id="cd24067">
    <property type="entry name" value="ASKHA_NBD_ROK_BsFRK-like"/>
    <property type="match status" value="1"/>
</dbReference>
<dbReference type="SUPFAM" id="SSF53067">
    <property type="entry name" value="Actin-like ATPase domain"/>
    <property type="match status" value="1"/>
</dbReference>
<dbReference type="RefSeq" id="WP_345488616.1">
    <property type="nucleotide sequence ID" value="NZ_BAABHY010000001.1"/>
</dbReference>
<evidence type="ECO:0000256" key="7">
    <source>
        <dbReference type="ARBA" id="ARBA00048451"/>
    </source>
</evidence>
<accession>A0ABP9N640</accession>
<evidence type="ECO:0000313" key="8">
    <source>
        <dbReference type="EMBL" id="GAA5106240.1"/>
    </source>
</evidence>
<keyword evidence="5" id="KW-0119">Carbohydrate metabolism</keyword>
<evidence type="ECO:0000256" key="3">
    <source>
        <dbReference type="ARBA" id="ARBA00022833"/>
    </source>
</evidence>
<evidence type="ECO:0000313" key="9">
    <source>
        <dbReference type="Proteomes" id="UP001500171"/>
    </source>
</evidence>
<evidence type="ECO:0000256" key="1">
    <source>
        <dbReference type="ARBA" id="ARBA00001946"/>
    </source>
</evidence>
<dbReference type="EMBL" id="BAABHY010000001">
    <property type="protein sequence ID" value="GAA5106240.1"/>
    <property type="molecule type" value="Genomic_DNA"/>
</dbReference>